<keyword evidence="2" id="KW-1185">Reference proteome</keyword>
<evidence type="ECO:0000313" key="3">
    <source>
        <dbReference type="WBParaSite" id="ALUE_0000824101-mRNA-1"/>
    </source>
</evidence>
<feature type="compositionally biased region" description="Polar residues" evidence="1">
    <location>
        <begin position="74"/>
        <end position="86"/>
    </location>
</feature>
<evidence type="ECO:0000313" key="2">
    <source>
        <dbReference type="Proteomes" id="UP000036681"/>
    </source>
</evidence>
<feature type="compositionally biased region" description="Basic and acidic residues" evidence="1">
    <location>
        <begin position="60"/>
        <end position="72"/>
    </location>
</feature>
<feature type="region of interest" description="Disordered" evidence="1">
    <location>
        <begin position="31"/>
        <end position="96"/>
    </location>
</feature>
<organism evidence="2 3">
    <name type="scientific">Ascaris lumbricoides</name>
    <name type="common">Giant roundworm</name>
    <dbReference type="NCBI Taxonomy" id="6252"/>
    <lineage>
        <taxon>Eukaryota</taxon>
        <taxon>Metazoa</taxon>
        <taxon>Ecdysozoa</taxon>
        <taxon>Nematoda</taxon>
        <taxon>Chromadorea</taxon>
        <taxon>Rhabditida</taxon>
        <taxon>Spirurina</taxon>
        <taxon>Ascaridomorpha</taxon>
        <taxon>Ascaridoidea</taxon>
        <taxon>Ascarididae</taxon>
        <taxon>Ascaris</taxon>
    </lineage>
</organism>
<feature type="compositionally biased region" description="Basic and acidic residues" evidence="1">
    <location>
        <begin position="35"/>
        <end position="52"/>
    </location>
</feature>
<dbReference type="AlphaFoldDB" id="A0A0M3HXW1"/>
<proteinExistence type="predicted"/>
<reference evidence="3" key="1">
    <citation type="submission" date="2017-02" db="UniProtKB">
        <authorList>
            <consortium name="WormBaseParasite"/>
        </authorList>
    </citation>
    <scope>IDENTIFICATION</scope>
</reference>
<dbReference type="WBParaSite" id="ALUE_0000824101-mRNA-1">
    <property type="protein sequence ID" value="ALUE_0000824101-mRNA-1"/>
    <property type="gene ID" value="ALUE_0000824101"/>
</dbReference>
<evidence type="ECO:0000256" key="1">
    <source>
        <dbReference type="SAM" id="MobiDB-lite"/>
    </source>
</evidence>
<name>A0A0M3HXW1_ASCLU</name>
<protein>
    <submittedName>
        <fullName evidence="3">Uncharacterized protein</fullName>
    </submittedName>
</protein>
<sequence length="175" mass="19691">MECGKNVVAVPSHVNPSRPVRSLILTERCNKASQRIKEKEPQDYERTLDLGDRAPTAEFKWSDSDQSEKKQSQMEANSAGSGSSKHSGMWKHWTGRSCKNKVGNIGRIEDGDFTKGVKGSENGKNWLTNSRIRLVKKKPNKVGEHSENCGRIKDFEKRNEKLSIKDCTEEETGGR</sequence>
<dbReference type="Proteomes" id="UP000036681">
    <property type="component" value="Unplaced"/>
</dbReference>
<accession>A0A0M3HXW1</accession>